<protein>
    <submittedName>
        <fullName evidence="1">Uncharacterized protein</fullName>
    </submittedName>
</protein>
<dbReference type="PANTHER" id="PTHR30619:SF1">
    <property type="entry name" value="RECOMBINATION PROTEIN 2"/>
    <property type="match status" value="1"/>
</dbReference>
<dbReference type="Gene3D" id="3.60.15.10">
    <property type="entry name" value="Ribonuclease Z/Hydroxyacylglutathione hydrolase-like"/>
    <property type="match status" value="1"/>
</dbReference>
<organism evidence="1 2">
    <name type="scientific">Anaerocolumna cellulosilytica</name>
    <dbReference type="NCBI Taxonomy" id="433286"/>
    <lineage>
        <taxon>Bacteria</taxon>
        <taxon>Bacillati</taxon>
        <taxon>Bacillota</taxon>
        <taxon>Clostridia</taxon>
        <taxon>Lachnospirales</taxon>
        <taxon>Lachnospiraceae</taxon>
        <taxon>Anaerocolumna</taxon>
    </lineage>
</organism>
<evidence type="ECO:0000313" key="1">
    <source>
        <dbReference type="EMBL" id="BCJ94894.1"/>
    </source>
</evidence>
<proteinExistence type="predicted"/>
<sequence length="305" mass="35822">MKNKLIFYDTGKGDSSIIQFYDNVMKTYINILFDMGKNNSLIFDDIKEREITIHGIVVTHTDEDHISGIISLLKNNDFIRENKLQFVVFNDFNNSLISYRQGNELKSILETYYTKVTLINSYTYDYQLINEVLNIPILFMSLESRDLYSNLKMKNSHLLITFLTPNEKSLAILMKEWKKDNLKKGTGRTGDVTNRSSIACLIEFKSCSILMTADQHMDIIYNLLINKKEEWALNHINYIKISHHGSKKNNTKLLEFAKEFMCEKMFLMRFREVEDKELLEEIRGNGIELLYDNKINEIELEETDE</sequence>
<dbReference type="InterPro" id="IPR052159">
    <property type="entry name" value="Competence_DNA_uptake"/>
</dbReference>
<gene>
    <name evidence="1" type="ORF">acsn021_24630</name>
</gene>
<dbReference type="Proteomes" id="UP000515561">
    <property type="component" value="Chromosome"/>
</dbReference>
<dbReference type="PANTHER" id="PTHR30619">
    <property type="entry name" value="DNA INTERNALIZATION/COMPETENCE PROTEIN COMEC/REC2"/>
    <property type="match status" value="1"/>
</dbReference>
<keyword evidence="2" id="KW-1185">Reference proteome</keyword>
<dbReference type="KEGG" id="acel:acsn021_24630"/>
<evidence type="ECO:0000313" key="2">
    <source>
        <dbReference type="Proteomes" id="UP000515561"/>
    </source>
</evidence>
<dbReference type="AlphaFoldDB" id="A0A6S6QWA1"/>
<dbReference type="InterPro" id="IPR036866">
    <property type="entry name" value="RibonucZ/Hydroxyglut_hydro"/>
</dbReference>
<dbReference type="EMBL" id="AP023367">
    <property type="protein sequence ID" value="BCJ94894.1"/>
    <property type="molecule type" value="Genomic_DNA"/>
</dbReference>
<dbReference type="SUPFAM" id="SSF56281">
    <property type="entry name" value="Metallo-hydrolase/oxidoreductase"/>
    <property type="match status" value="1"/>
</dbReference>
<dbReference type="RefSeq" id="WP_184088853.1">
    <property type="nucleotide sequence ID" value="NZ_AP023367.1"/>
</dbReference>
<accession>A0A6S6QWA1</accession>
<name>A0A6S6QWA1_9FIRM</name>
<reference evidence="1 2" key="1">
    <citation type="journal article" date="2016" name="Int. J. Syst. Evol. Microbiol.">
        <title>Descriptions of Anaerotaenia torta gen. nov., sp. nov. and Anaerocolumna cellulosilytica gen. nov., sp. nov. isolated from a methanogenic reactor of cattle waste.</title>
        <authorList>
            <person name="Uek A."/>
            <person name="Ohtaki Y."/>
            <person name="Kaku N."/>
            <person name="Ueki K."/>
        </authorList>
    </citation>
    <scope>NUCLEOTIDE SEQUENCE [LARGE SCALE GENOMIC DNA]</scope>
    <source>
        <strain evidence="1 2">SN021</strain>
    </source>
</reference>